<organism evidence="1 2">
    <name type="scientific">Actinomadura bangladeshensis</name>
    <dbReference type="NCBI Taxonomy" id="453573"/>
    <lineage>
        <taxon>Bacteria</taxon>
        <taxon>Bacillati</taxon>
        <taxon>Actinomycetota</taxon>
        <taxon>Actinomycetes</taxon>
        <taxon>Streptosporangiales</taxon>
        <taxon>Thermomonosporaceae</taxon>
        <taxon>Actinomadura</taxon>
    </lineage>
</organism>
<sequence length="105" mass="12140">MHIPKSGYVGIGTVKREAQPYEEAEFLIDGELRKMTDLKLMADYRHDAPDDGQDRREWVVAVNWLKTVSREDALWKAGMFANQNSACKLRARFTIDEALRHFAIE</sequence>
<gene>
    <name evidence="1" type="ORF">G3I70_23455</name>
</gene>
<reference evidence="1 2" key="1">
    <citation type="submission" date="2020-01" db="EMBL/GenBank/DDBJ databases">
        <title>Insect and environment-associated Actinomycetes.</title>
        <authorList>
            <person name="Currrie C."/>
            <person name="Chevrette M."/>
            <person name="Carlson C."/>
            <person name="Stubbendieck R."/>
            <person name="Wendt-Pienkowski E."/>
        </authorList>
    </citation>
    <scope>NUCLEOTIDE SEQUENCE [LARGE SCALE GENOMIC DNA]</scope>
    <source>
        <strain evidence="1 2">SID10258</strain>
    </source>
</reference>
<evidence type="ECO:0000313" key="2">
    <source>
        <dbReference type="Proteomes" id="UP000475532"/>
    </source>
</evidence>
<accession>A0A6L9QIY5</accession>
<proteinExistence type="predicted"/>
<protein>
    <submittedName>
        <fullName evidence="1">Uncharacterized protein</fullName>
    </submittedName>
</protein>
<dbReference type="RefSeq" id="WP_163059342.1">
    <property type="nucleotide sequence ID" value="NZ_JAAGLI010000606.1"/>
</dbReference>
<dbReference type="AlphaFoldDB" id="A0A6L9QIY5"/>
<name>A0A6L9QIY5_9ACTN</name>
<evidence type="ECO:0000313" key="1">
    <source>
        <dbReference type="EMBL" id="NEA25417.1"/>
    </source>
</evidence>
<dbReference type="Proteomes" id="UP000475532">
    <property type="component" value="Unassembled WGS sequence"/>
</dbReference>
<comment type="caution">
    <text evidence="1">The sequence shown here is derived from an EMBL/GenBank/DDBJ whole genome shotgun (WGS) entry which is preliminary data.</text>
</comment>
<dbReference type="EMBL" id="JAAGLI010000606">
    <property type="protein sequence ID" value="NEA25417.1"/>
    <property type="molecule type" value="Genomic_DNA"/>
</dbReference>